<sequence length="144" mass="15234">MPRSMSSCVSGSKSAGSITAYAGIQSNFDAAVASSSHHYFAEKKEVAKRFARMVSRHCGDRPALVRTIGVMNHFAIEEDPDAGTSCLRTNEDIPSCHVLGSKGSPAEGNARIFKGEMEADGHSISLEEAGDLLRAVQSDSDSDG</sequence>
<evidence type="ECO:0008006" key="2">
    <source>
        <dbReference type="Google" id="ProtNLM"/>
    </source>
</evidence>
<reference evidence="1" key="1">
    <citation type="submission" date="2021-10" db="EMBL/GenBank/DDBJ databases">
        <title>Complete genome sequences of five Ralstonia solancearum strains isolated from sunflower.</title>
        <authorList>
            <person name="She X."/>
            <person name="He Z."/>
        </authorList>
    </citation>
    <scope>NUCLEOTIDE SEQUENCE</scope>
    <source>
        <strain evidence="1">RS638</strain>
    </source>
</reference>
<organism evidence="1">
    <name type="scientific">Ralstonia solanacearum</name>
    <name type="common">Pseudomonas solanacearum</name>
    <dbReference type="NCBI Taxonomy" id="305"/>
    <lineage>
        <taxon>Bacteria</taxon>
        <taxon>Pseudomonadati</taxon>
        <taxon>Pseudomonadota</taxon>
        <taxon>Betaproteobacteria</taxon>
        <taxon>Burkholderiales</taxon>
        <taxon>Burkholderiaceae</taxon>
        <taxon>Ralstonia</taxon>
        <taxon>Ralstonia solanacearum species complex</taxon>
    </lineage>
</organism>
<name>A0ABY6NBZ2_RALSL</name>
<proteinExistence type="predicted"/>
<gene>
    <name evidence="1" type="ORF">LH706_17000</name>
</gene>
<evidence type="ECO:0000313" key="1">
    <source>
        <dbReference type="EMBL" id="UZF14677.1"/>
    </source>
</evidence>
<dbReference type="EMBL" id="CP085043">
    <property type="protein sequence ID" value="UZF14677.1"/>
    <property type="molecule type" value="Genomic_DNA"/>
</dbReference>
<protein>
    <recommendedName>
        <fullName evidence="2">Type III effector protein</fullName>
    </recommendedName>
</protein>
<accession>A0ABY6NBZ2</accession>